<dbReference type="EMBL" id="BHXQ01000002">
    <property type="protein sequence ID" value="GCC50900.1"/>
    <property type="molecule type" value="Genomic_DNA"/>
</dbReference>
<keyword evidence="2" id="KW-1185">Reference proteome</keyword>
<proteinExistence type="predicted"/>
<evidence type="ECO:0000313" key="2">
    <source>
        <dbReference type="Proteomes" id="UP000288227"/>
    </source>
</evidence>
<organism evidence="1 2">
    <name type="scientific">Chryseotalea sanaruensis</name>
    <dbReference type="NCBI Taxonomy" id="2482724"/>
    <lineage>
        <taxon>Bacteria</taxon>
        <taxon>Pseudomonadati</taxon>
        <taxon>Bacteroidota</taxon>
        <taxon>Cytophagia</taxon>
        <taxon>Cytophagales</taxon>
        <taxon>Chryseotaleaceae</taxon>
        <taxon>Chryseotalea</taxon>
    </lineage>
</organism>
<protein>
    <submittedName>
        <fullName evidence="1">Uncharacterized protein</fullName>
    </submittedName>
</protein>
<dbReference type="RefSeq" id="WP_160118592.1">
    <property type="nucleotide sequence ID" value="NZ_BHXQ01000002.1"/>
</dbReference>
<sequence>MKKIKSLEELKKFEIKNQLGIRGGQYWDTSTTLNGEVKRDHTCPNGNVLIEQ</sequence>
<dbReference type="AlphaFoldDB" id="A0A401U7N2"/>
<reference evidence="1 2" key="1">
    <citation type="submission" date="2018-11" db="EMBL/GenBank/DDBJ databases">
        <title>Chryseotalea sanarue gen. nov., sp., nov., a member of the family Cytophagaceae, isolated from a brackish lake in Hamamatsu Japan.</title>
        <authorList>
            <person name="Maejima Y."/>
            <person name="Iino T."/>
            <person name="Muraguchi Y."/>
            <person name="Fukuda K."/>
            <person name="Ohkuma M."/>
            <person name="Moriuchi R."/>
            <person name="Dohra H."/>
            <person name="Kimbara K."/>
            <person name="Shintani M."/>
        </authorList>
    </citation>
    <scope>NUCLEOTIDE SEQUENCE [LARGE SCALE GENOMIC DNA]</scope>
    <source>
        <strain evidence="1 2">Ys</strain>
    </source>
</reference>
<accession>A0A401U7N2</accession>
<comment type="caution">
    <text evidence="1">The sequence shown here is derived from an EMBL/GenBank/DDBJ whole genome shotgun (WGS) entry which is preliminary data.</text>
</comment>
<gene>
    <name evidence="1" type="ORF">SanaruYs_11190</name>
</gene>
<name>A0A401U7N2_9BACT</name>
<evidence type="ECO:0000313" key="1">
    <source>
        <dbReference type="EMBL" id="GCC50900.1"/>
    </source>
</evidence>
<dbReference type="Proteomes" id="UP000288227">
    <property type="component" value="Unassembled WGS sequence"/>
</dbReference>